<evidence type="ECO:0000256" key="4">
    <source>
        <dbReference type="ARBA" id="ARBA00023004"/>
    </source>
</evidence>
<dbReference type="EMBL" id="DVNF01000043">
    <property type="protein sequence ID" value="HIU60016.1"/>
    <property type="molecule type" value="Genomic_DNA"/>
</dbReference>
<dbReference type="GO" id="GO:0051745">
    <property type="term" value="F:4-hydroxy-3-methylbut-2-enyl diphosphate reductase activity"/>
    <property type="evidence" value="ECO:0007669"/>
    <property type="project" value="InterPro"/>
</dbReference>
<keyword evidence="2" id="KW-0004">4Fe-4S</keyword>
<dbReference type="Proteomes" id="UP000824094">
    <property type="component" value="Unassembled WGS sequence"/>
</dbReference>
<dbReference type="PANTHER" id="PTHR30426:SF0">
    <property type="entry name" value="4-HYDROXY-3-METHYLBUT-2-ENYL DIPHOSPHATE REDUCTASE"/>
    <property type="match status" value="1"/>
</dbReference>
<organism evidence="6 7">
    <name type="scientific">Candidatus Stercoripulliclostridium merdigallinarum</name>
    <dbReference type="NCBI Taxonomy" id="2840951"/>
    <lineage>
        <taxon>Bacteria</taxon>
        <taxon>Bacillati</taxon>
        <taxon>Bacillota</taxon>
        <taxon>Clostridia</taxon>
        <taxon>Eubacteriales</taxon>
        <taxon>Candidatus Stercoripulliclostridium</taxon>
    </lineage>
</organism>
<dbReference type="Gene3D" id="3.40.50.11270">
    <property type="match status" value="1"/>
</dbReference>
<name>A0A9D1MH23_9FIRM</name>
<comment type="cofactor">
    <cofactor evidence="1">
        <name>[4Fe-4S] cluster</name>
        <dbReference type="ChEBI" id="CHEBI:49883"/>
    </cofactor>
</comment>
<evidence type="ECO:0000256" key="5">
    <source>
        <dbReference type="ARBA" id="ARBA00023014"/>
    </source>
</evidence>
<evidence type="ECO:0000313" key="6">
    <source>
        <dbReference type="EMBL" id="HIU60016.1"/>
    </source>
</evidence>
<dbReference type="PANTHER" id="PTHR30426">
    <property type="entry name" value="4-HYDROXY-3-METHYLBUT-2-ENYL DIPHOSPHATE REDUCTASE"/>
    <property type="match status" value="1"/>
</dbReference>
<dbReference type="GO" id="GO:0050992">
    <property type="term" value="P:dimethylallyl diphosphate biosynthetic process"/>
    <property type="evidence" value="ECO:0007669"/>
    <property type="project" value="InterPro"/>
</dbReference>
<evidence type="ECO:0000256" key="2">
    <source>
        <dbReference type="ARBA" id="ARBA00022485"/>
    </source>
</evidence>
<keyword evidence="3" id="KW-0479">Metal-binding</keyword>
<reference evidence="6" key="2">
    <citation type="journal article" date="2021" name="PeerJ">
        <title>Extensive microbial diversity within the chicken gut microbiome revealed by metagenomics and culture.</title>
        <authorList>
            <person name="Gilroy R."/>
            <person name="Ravi A."/>
            <person name="Getino M."/>
            <person name="Pursley I."/>
            <person name="Horton D.L."/>
            <person name="Alikhan N.F."/>
            <person name="Baker D."/>
            <person name="Gharbi K."/>
            <person name="Hall N."/>
            <person name="Watson M."/>
            <person name="Adriaenssens E.M."/>
            <person name="Foster-Nyarko E."/>
            <person name="Jarju S."/>
            <person name="Secka A."/>
            <person name="Antonio M."/>
            <person name="Oren A."/>
            <person name="Chaudhuri R.R."/>
            <person name="La Ragione R."/>
            <person name="Hildebrand F."/>
            <person name="Pallen M.J."/>
        </authorList>
    </citation>
    <scope>NUCLEOTIDE SEQUENCE</scope>
    <source>
        <strain evidence="6">18911</strain>
    </source>
</reference>
<evidence type="ECO:0000256" key="1">
    <source>
        <dbReference type="ARBA" id="ARBA00001966"/>
    </source>
</evidence>
<sequence>MQIAITRFPGFCKMVERAIAIAESAAEEFPDKKVYTLGRLAHNDRVSERLSKKGISVALSPEELTAGDVLVISAHGAPPSVYAASAKRGIIVRDATCPNIVK</sequence>
<comment type="caution">
    <text evidence="6">The sequence shown here is derived from an EMBL/GenBank/DDBJ whole genome shotgun (WGS) entry which is preliminary data.</text>
</comment>
<dbReference type="InterPro" id="IPR003451">
    <property type="entry name" value="LytB/IspH"/>
</dbReference>
<feature type="non-terminal residue" evidence="6">
    <location>
        <position position="102"/>
    </location>
</feature>
<dbReference type="Pfam" id="PF02401">
    <property type="entry name" value="LYTB"/>
    <property type="match status" value="1"/>
</dbReference>
<reference evidence="6" key="1">
    <citation type="submission" date="2020-10" db="EMBL/GenBank/DDBJ databases">
        <authorList>
            <person name="Gilroy R."/>
        </authorList>
    </citation>
    <scope>NUCLEOTIDE SEQUENCE</scope>
    <source>
        <strain evidence="6">18911</strain>
    </source>
</reference>
<protein>
    <submittedName>
        <fullName evidence="6">4-hydroxy-3-methylbut-2-enyl diphosphate reductase</fullName>
    </submittedName>
</protein>
<dbReference type="GO" id="GO:0051539">
    <property type="term" value="F:4 iron, 4 sulfur cluster binding"/>
    <property type="evidence" value="ECO:0007669"/>
    <property type="project" value="UniProtKB-KW"/>
</dbReference>
<dbReference type="GO" id="GO:0019288">
    <property type="term" value="P:isopentenyl diphosphate biosynthetic process, methylerythritol 4-phosphate pathway"/>
    <property type="evidence" value="ECO:0007669"/>
    <property type="project" value="InterPro"/>
</dbReference>
<gene>
    <name evidence="6" type="ORF">IAB05_01350</name>
</gene>
<evidence type="ECO:0000256" key="3">
    <source>
        <dbReference type="ARBA" id="ARBA00022723"/>
    </source>
</evidence>
<keyword evidence="4" id="KW-0408">Iron</keyword>
<proteinExistence type="predicted"/>
<dbReference type="AlphaFoldDB" id="A0A9D1MH23"/>
<keyword evidence="5" id="KW-0411">Iron-sulfur</keyword>
<accession>A0A9D1MH23</accession>
<evidence type="ECO:0000313" key="7">
    <source>
        <dbReference type="Proteomes" id="UP000824094"/>
    </source>
</evidence>
<dbReference type="GO" id="GO:0046872">
    <property type="term" value="F:metal ion binding"/>
    <property type="evidence" value="ECO:0007669"/>
    <property type="project" value="UniProtKB-KW"/>
</dbReference>